<sequence>MHARPGVHSGKRFDRFVEDGGPARFLRSAFLPPEAILELREAVLPPAMRDQLGRHR</sequence>
<proteinExistence type="predicted"/>
<evidence type="ECO:0000313" key="2">
    <source>
        <dbReference type="Proteomes" id="UP000331127"/>
    </source>
</evidence>
<keyword evidence="2" id="KW-1185">Reference proteome</keyword>
<protein>
    <submittedName>
        <fullName evidence="1">Uncharacterized protein</fullName>
    </submittedName>
</protein>
<name>A0A5M3WMD6_9ACTN</name>
<dbReference type="Proteomes" id="UP000331127">
    <property type="component" value="Unassembled WGS sequence"/>
</dbReference>
<dbReference type="AlphaFoldDB" id="A0A5M3WMD6"/>
<dbReference type="EMBL" id="BLAE01000017">
    <property type="protein sequence ID" value="GES09796.1"/>
    <property type="molecule type" value="Genomic_DNA"/>
</dbReference>
<organism evidence="1 2">
    <name type="scientific">Acrocarpospora macrocephala</name>
    <dbReference type="NCBI Taxonomy" id="150177"/>
    <lineage>
        <taxon>Bacteria</taxon>
        <taxon>Bacillati</taxon>
        <taxon>Actinomycetota</taxon>
        <taxon>Actinomycetes</taxon>
        <taxon>Streptosporangiales</taxon>
        <taxon>Streptosporangiaceae</taxon>
        <taxon>Acrocarpospora</taxon>
    </lineage>
</organism>
<evidence type="ECO:0000313" key="1">
    <source>
        <dbReference type="EMBL" id="GES09796.1"/>
    </source>
</evidence>
<gene>
    <name evidence="1" type="ORF">Amac_033920</name>
</gene>
<reference evidence="1 2" key="1">
    <citation type="submission" date="2019-10" db="EMBL/GenBank/DDBJ databases">
        <title>Whole genome shotgun sequence of Acrocarpospora macrocephala NBRC 16266.</title>
        <authorList>
            <person name="Ichikawa N."/>
            <person name="Kimura A."/>
            <person name="Kitahashi Y."/>
            <person name="Komaki H."/>
            <person name="Oguchi A."/>
        </authorList>
    </citation>
    <scope>NUCLEOTIDE SEQUENCE [LARGE SCALE GENOMIC DNA]</scope>
    <source>
        <strain evidence="1 2">NBRC 16266</strain>
    </source>
</reference>
<comment type="caution">
    <text evidence="1">The sequence shown here is derived from an EMBL/GenBank/DDBJ whole genome shotgun (WGS) entry which is preliminary data.</text>
</comment>
<accession>A0A5M3WMD6</accession>